<protein>
    <submittedName>
        <fullName evidence="1">Uncharacterized protein</fullName>
    </submittedName>
</protein>
<sequence>MNSPSTVARQPISGIAQWHTCFRALLHDACAQSSQRLVLCAQDWRHWPLSETDVIQTLEQWLRPSVSMVILTHDFEALERLHPRFVAWRQRWDQYITGRKTIKPYQSETPCFTLSDQYAIWLTNPALFTGMAGSDRALYKQVAEQADEWLTHRAVNAFAANTLGL</sequence>
<evidence type="ECO:0000313" key="1">
    <source>
        <dbReference type="EMBL" id="THU02056.1"/>
    </source>
</evidence>
<gene>
    <name evidence="1" type="ORF">E9531_08670</name>
</gene>
<accession>A0A4V4GRJ8</accession>
<dbReference type="OrthoDB" id="8898236at2"/>
<name>A0A4V4GRJ8_9BURK</name>
<dbReference type="AlphaFoldDB" id="A0A4V4GRJ8"/>
<dbReference type="RefSeq" id="WP_136573364.1">
    <property type="nucleotide sequence ID" value="NZ_STFG01000007.1"/>
</dbReference>
<reference evidence="1 2" key="1">
    <citation type="journal article" date="2015" name="Antonie Van Leeuwenhoek">
        <title>Lampropedia puyangensis sp. nov., isolated from symptomatic bark of Populus ? euramericana canker and emended description of Lampropedia hyalina (Ehrenberg 1832) Lee et al. 2004.</title>
        <authorList>
            <person name="Li Y."/>
            <person name="Wang T."/>
            <person name="Piao C.G."/>
            <person name="Wang L.F."/>
            <person name="Tian G.Z."/>
            <person name="Zhu T.H."/>
            <person name="Guo M.W."/>
        </authorList>
    </citation>
    <scope>NUCLEOTIDE SEQUENCE [LARGE SCALE GENOMIC DNA]</scope>
    <source>
        <strain evidence="1 2">2-bin</strain>
    </source>
</reference>
<dbReference type="EMBL" id="STFG01000007">
    <property type="protein sequence ID" value="THU02056.1"/>
    <property type="molecule type" value="Genomic_DNA"/>
</dbReference>
<keyword evidence="2" id="KW-1185">Reference proteome</keyword>
<evidence type="ECO:0000313" key="2">
    <source>
        <dbReference type="Proteomes" id="UP000308917"/>
    </source>
</evidence>
<comment type="caution">
    <text evidence="1">The sequence shown here is derived from an EMBL/GenBank/DDBJ whole genome shotgun (WGS) entry which is preliminary data.</text>
</comment>
<proteinExistence type="predicted"/>
<organism evidence="1 2">
    <name type="scientific">Lampropedia puyangensis</name>
    <dbReference type="NCBI Taxonomy" id="1330072"/>
    <lineage>
        <taxon>Bacteria</taxon>
        <taxon>Pseudomonadati</taxon>
        <taxon>Pseudomonadota</taxon>
        <taxon>Betaproteobacteria</taxon>
        <taxon>Burkholderiales</taxon>
        <taxon>Comamonadaceae</taxon>
        <taxon>Lampropedia</taxon>
    </lineage>
</organism>
<dbReference type="Proteomes" id="UP000308917">
    <property type="component" value="Unassembled WGS sequence"/>
</dbReference>